<organism evidence="1 2">
    <name type="scientific">Meiothermus luteus</name>
    <dbReference type="NCBI Taxonomy" id="2026184"/>
    <lineage>
        <taxon>Bacteria</taxon>
        <taxon>Thermotogati</taxon>
        <taxon>Deinococcota</taxon>
        <taxon>Deinococci</taxon>
        <taxon>Thermales</taxon>
        <taxon>Thermaceae</taxon>
        <taxon>Meiothermus</taxon>
    </lineage>
</organism>
<protein>
    <submittedName>
        <fullName evidence="1">Uncharacterized protein</fullName>
    </submittedName>
</protein>
<proteinExistence type="predicted"/>
<gene>
    <name evidence="1" type="ORF">Mlute_01510</name>
</gene>
<reference evidence="1 2" key="1">
    <citation type="submission" date="2018-08" db="EMBL/GenBank/DDBJ databases">
        <title>Meiothermus luteus KCTC 52599 genome sequencing project.</title>
        <authorList>
            <person name="Da Costa M.S."/>
            <person name="Albuquerque L."/>
            <person name="Raposo P."/>
            <person name="Froufe H.J.C."/>
            <person name="Barroso C.S."/>
            <person name="Egas C."/>
        </authorList>
    </citation>
    <scope>NUCLEOTIDE SEQUENCE [LARGE SCALE GENOMIC DNA]</scope>
    <source>
        <strain evidence="1 2">KCTC 52599</strain>
    </source>
</reference>
<evidence type="ECO:0000313" key="1">
    <source>
        <dbReference type="EMBL" id="RIH85717.1"/>
    </source>
</evidence>
<accession>A0A399EM61</accession>
<keyword evidence="2" id="KW-1185">Reference proteome</keyword>
<sequence length="387" mass="42593">MAEEKGRRAFLAALARVLKERSWLPLRPQKVEIQDALRLQKSPPLYLTLLGLQNHTSTTAFLPVRVGPVREEAPGLFARSRPQEGYFYELSQDLGFYSFLLKRLKGGLEARSLRAYYRGHHPGPVPESLELLRPGLAAGEGVWLQVGLVQDGGLDRSLRLLPKLGLPWVLVPEGRLVWERGVEKRVLALTGRLPEGRPQEAFALAQALAWEGMSRLQAHGTEGPGLGLLAEALKELEAMARLLGVRLALLHRALAEVEGGSGEGVFLLNRGLGAFLVVEGELCLVALGPQAPGAPVEDLVRVAYDLERAVELAWEGLEGAASELPGMVAEFLGEALRTAYQETAQKAISEAGWVEAMARCAKDQLEREERPARLRIYERWQKRIPPA</sequence>
<dbReference type="AlphaFoldDB" id="A0A399EM61"/>
<dbReference type="EMBL" id="QWKZ01000041">
    <property type="protein sequence ID" value="RIH85717.1"/>
    <property type="molecule type" value="Genomic_DNA"/>
</dbReference>
<evidence type="ECO:0000313" key="2">
    <source>
        <dbReference type="Proteomes" id="UP000265800"/>
    </source>
</evidence>
<dbReference type="Proteomes" id="UP000265800">
    <property type="component" value="Unassembled WGS sequence"/>
</dbReference>
<name>A0A399EM61_9DEIN</name>
<comment type="caution">
    <text evidence="1">The sequence shown here is derived from an EMBL/GenBank/DDBJ whole genome shotgun (WGS) entry which is preliminary data.</text>
</comment>